<reference evidence="2 3" key="1">
    <citation type="journal article" date="2016" name="Syst. Appl. Microbiol.">
        <title>Vibrio bivalvicida sp. nov., a novel larval pathogen for bivalve molluscs reared in a hatchery.</title>
        <authorList>
            <person name="Dubert J."/>
            <person name="Romalde J.L."/>
            <person name="Prado S."/>
            <person name="Barja J.L."/>
        </authorList>
    </citation>
    <scope>NUCLEOTIDE SEQUENCE [LARGE SCALE GENOMIC DNA]</scope>
    <source>
        <strain evidence="2 3">605</strain>
    </source>
</reference>
<name>A0A177XXB6_9VIBR</name>
<dbReference type="EMBL" id="LLEI02000043">
    <property type="protein sequence ID" value="OAJ93240.1"/>
    <property type="molecule type" value="Genomic_DNA"/>
</dbReference>
<dbReference type="Proteomes" id="UP000078406">
    <property type="component" value="Unassembled WGS sequence"/>
</dbReference>
<proteinExistence type="predicted"/>
<dbReference type="AlphaFoldDB" id="A0A177XXB6"/>
<evidence type="ECO:0000256" key="1">
    <source>
        <dbReference type="SAM" id="SignalP"/>
    </source>
</evidence>
<comment type="caution">
    <text evidence="2">The sequence shown here is derived from an EMBL/GenBank/DDBJ whole genome shotgun (WGS) entry which is preliminary data.</text>
</comment>
<evidence type="ECO:0008006" key="4">
    <source>
        <dbReference type="Google" id="ProtNLM"/>
    </source>
</evidence>
<feature type="signal peptide" evidence="1">
    <location>
        <begin position="1"/>
        <end position="26"/>
    </location>
</feature>
<sequence>MRRPNTVNKLALSLMISVLLPLNAYANNATVNSCKIEGYTIGFFNGVATSRTDAEENIDKIQSTLGISQYNGEPVEYQLFYNDSYIDGSGLNVLADFAETFDQRTYELEQKQFDRWEAFWDIINGRVNSSIIQKISAAFSWFGGYVKDSISQTLNVKIREFLEALTSLVDAPETSQTRMQHHLINDSQTWKGKKLIYIAHSQGNLWVNESYKHVTSQRGYGADNIRVVHIAPASPTLSPNSDYILSTSDLVINGLQFTGIGSVPLPNTVIAPSDLDIAGHGLIPIYLTHPKSIEKIKTSVDKAFSSITKPEMQHFLFKIEFNSSASYESLHENPVYDIVDTAAIDDIYRLRSPSSYLSLKSESSWPKKKVNSHIQDEEKLSFRVEENTAVLFDTCKSPNEVVSDTPSIPPKETFLFIQWRNLKSFEPSTVKGIWKSRKMTDRYGLEEEDTVEYPDMNDGHFICAGDGDGIKLEATQHFYSEKQREYLTTHHLSGRYNVAASYEAPYPSYLPTNLCQGH</sequence>
<evidence type="ECO:0000313" key="2">
    <source>
        <dbReference type="EMBL" id="OAJ93240.1"/>
    </source>
</evidence>
<gene>
    <name evidence="2" type="ORF">APB76_14855</name>
</gene>
<accession>A0A177XXB6</accession>
<protein>
    <recommendedName>
        <fullName evidence="4">Hemolysin</fullName>
    </recommendedName>
</protein>
<evidence type="ECO:0000313" key="3">
    <source>
        <dbReference type="Proteomes" id="UP000078406"/>
    </source>
</evidence>
<keyword evidence="1" id="KW-0732">Signal</keyword>
<organism evidence="2 3">
    <name type="scientific">Vibrio bivalvicida</name>
    <dbReference type="NCBI Taxonomy" id="1276888"/>
    <lineage>
        <taxon>Bacteria</taxon>
        <taxon>Pseudomonadati</taxon>
        <taxon>Pseudomonadota</taxon>
        <taxon>Gammaproteobacteria</taxon>
        <taxon>Vibrionales</taxon>
        <taxon>Vibrionaceae</taxon>
        <taxon>Vibrio</taxon>
        <taxon>Vibrio oreintalis group</taxon>
    </lineage>
</organism>
<feature type="chain" id="PRO_5008079204" description="Hemolysin" evidence="1">
    <location>
        <begin position="27"/>
        <end position="518"/>
    </location>
</feature>